<dbReference type="Proteomes" id="UP000317722">
    <property type="component" value="Unassembled WGS sequence"/>
</dbReference>
<sequence length="62" mass="6638">MIHLALIRRPGAARGAARARARHAAYLDESEALRRKDFSAVPVCGSVRPLASQRAKAVAKGD</sequence>
<evidence type="ECO:0000313" key="1">
    <source>
        <dbReference type="EMBL" id="TPG17334.1"/>
    </source>
</evidence>
<gene>
    <name evidence="1" type="ORF">EAH86_11380</name>
</gene>
<dbReference type="AlphaFoldDB" id="A0A502CXE3"/>
<reference evidence="1 2" key="1">
    <citation type="journal article" date="2019" name="Environ. Microbiol.">
        <title>Species interactions and distinct microbial communities in high Arctic permafrost affected cryosols are associated with the CH4 and CO2 gas fluxes.</title>
        <authorList>
            <person name="Altshuler I."/>
            <person name="Hamel J."/>
            <person name="Turney S."/>
            <person name="Magnuson E."/>
            <person name="Levesque R."/>
            <person name="Greer C."/>
            <person name="Whyte L.G."/>
        </authorList>
    </citation>
    <scope>NUCLEOTIDE SEQUENCE [LARGE SCALE GENOMIC DNA]</scope>
    <source>
        <strain evidence="1 2">S9.3A</strain>
    </source>
</reference>
<dbReference type="RefSeq" id="WP_140740618.1">
    <property type="nucleotide sequence ID" value="NZ_RCZM01000003.1"/>
</dbReference>
<dbReference type="OrthoDB" id="9429773at2"/>
<protein>
    <submittedName>
        <fullName evidence="1">Uncharacterized protein</fullName>
    </submittedName>
</protein>
<organism evidence="1 2">
    <name type="scientific">Pedococcus bigeumensis</name>
    <dbReference type="NCBI Taxonomy" id="433644"/>
    <lineage>
        <taxon>Bacteria</taxon>
        <taxon>Bacillati</taxon>
        <taxon>Actinomycetota</taxon>
        <taxon>Actinomycetes</taxon>
        <taxon>Micrococcales</taxon>
        <taxon>Intrasporangiaceae</taxon>
        <taxon>Pedococcus</taxon>
    </lineage>
</organism>
<name>A0A502CXE3_9MICO</name>
<proteinExistence type="predicted"/>
<evidence type="ECO:0000313" key="2">
    <source>
        <dbReference type="Proteomes" id="UP000317722"/>
    </source>
</evidence>
<dbReference type="EMBL" id="RCZM01000003">
    <property type="protein sequence ID" value="TPG17334.1"/>
    <property type="molecule type" value="Genomic_DNA"/>
</dbReference>
<accession>A0A502CXE3</accession>
<keyword evidence="2" id="KW-1185">Reference proteome</keyword>
<comment type="caution">
    <text evidence="1">The sequence shown here is derived from an EMBL/GenBank/DDBJ whole genome shotgun (WGS) entry which is preliminary data.</text>
</comment>